<evidence type="ECO:0000313" key="3">
    <source>
        <dbReference type="Proteomes" id="UP000622552"/>
    </source>
</evidence>
<evidence type="ECO:0000313" key="2">
    <source>
        <dbReference type="EMBL" id="MBG6140236.1"/>
    </source>
</evidence>
<dbReference type="CDD" id="cd00085">
    <property type="entry name" value="HNHc"/>
    <property type="match status" value="1"/>
</dbReference>
<dbReference type="EMBL" id="JADOUF010000001">
    <property type="protein sequence ID" value="MBG6140236.1"/>
    <property type="molecule type" value="Genomic_DNA"/>
</dbReference>
<evidence type="ECO:0000259" key="1">
    <source>
        <dbReference type="Pfam" id="PF01844"/>
    </source>
</evidence>
<proteinExistence type="predicted"/>
<name>A0A8J7GY31_9ACTN</name>
<keyword evidence="2" id="KW-0255">Endonuclease</keyword>
<organism evidence="2 3">
    <name type="scientific">Longispora fulva</name>
    <dbReference type="NCBI Taxonomy" id="619741"/>
    <lineage>
        <taxon>Bacteria</taxon>
        <taxon>Bacillati</taxon>
        <taxon>Actinomycetota</taxon>
        <taxon>Actinomycetes</taxon>
        <taxon>Micromonosporales</taxon>
        <taxon>Micromonosporaceae</taxon>
        <taxon>Longispora</taxon>
    </lineage>
</organism>
<reference evidence="2" key="1">
    <citation type="submission" date="2020-11" db="EMBL/GenBank/DDBJ databases">
        <title>Sequencing the genomes of 1000 actinobacteria strains.</title>
        <authorList>
            <person name="Klenk H.-P."/>
        </authorList>
    </citation>
    <scope>NUCLEOTIDE SEQUENCE</scope>
    <source>
        <strain evidence="2">DSM 45356</strain>
    </source>
</reference>
<dbReference type="GO" id="GO:0008270">
    <property type="term" value="F:zinc ion binding"/>
    <property type="evidence" value="ECO:0007669"/>
    <property type="project" value="InterPro"/>
</dbReference>
<accession>A0A8J7GY31</accession>
<comment type="caution">
    <text evidence="2">The sequence shown here is derived from an EMBL/GenBank/DDBJ whole genome shotgun (WGS) entry which is preliminary data.</text>
</comment>
<dbReference type="InterPro" id="IPR002711">
    <property type="entry name" value="HNH"/>
</dbReference>
<dbReference type="Pfam" id="PF01844">
    <property type="entry name" value="HNH"/>
    <property type="match status" value="1"/>
</dbReference>
<dbReference type="AlphaFoldDB" id="A0A8J7GY31"/>
<keyword evidence="3" id="KW-1185">Reference proteome</keyword>
<dbReference type="Proteomes" id="UP000622552">
    <property type="component" value="Unassembled WGS sequence"/>
</dbReference>
<feature type="domain" description="HNH" evidence="1">
    <location>
        <begin position="1"/>
        <end position="29"/>
    </location>
</feature>
<dbReference type="GO" id="GO:0004519">
    <property type="term" value="F:endonuclease activity"/>
    <property type="evidence" value="ECO:0007669"/>
    <property type="project" value="UniProtKB-KW"/>
</dbReference>
<protein>
    <submittedName>
        <fullName evidence="2">5-methylcytosine-specific restriction endonuclease McrA</fullName>
    </submittedName>
</protein>
<dbReference type="Gene3D" id="1.10.30.50">
    <property type="match status" value="1"/>
</dbReference>
<keyword evidence="2" id="KW-0540">Nuclease</keyword>
<dbReference type="GO" id="GO:0003676">
    <property type="term" value="F:nucleic acid binding"/>
    <property type="evidence" value="ECO:0007669"/>
    <property type="project" value="InterPro"/>
</dbReference>
<sequence length="29" mass="3161">MIPKSKGGTDDRSNLAVLCHSCNSAKRDR</sequence>
<keyword evidence="2" id="KW-0378">Hydrolase</keyword>
<gene>
    <name evidence="2" type="ORF">IW245_006430</name>
</gene>
<dbReference type="InterPro" id="IPR003615">
    <property type="entry name" value="HNH_nuc"/>
</dbReference>